<comment type="caution">
    <text evidence="14">The sequence shown here is derived from an EMBL/GenBank/DDBJ whole genome shotgun (WGS) entry which is preliminary data.</text>
</comment>
<evidence type="ECO:0000259" key="12">
    <source>
        <dbReference type="PROSITE" id="PS50038"/>
    </source>
</evidence>
<dbReference type="SMART" id="SM00063">
    <property type="entry name" value="FRI"/>
    <property type="match status" value="1"/>
</dbReference>
<evidence type="ECO:0000256" key="1">
    <source>
        <dbReference type="ARBA" id="ARBA00004141"/>
    </source>
</evidence>
<evidence type="ECO:0000256" key="8">
    <source>
        <dbReference type="ARBA" id="ARBA00023170"/>
    </source>
</evidence>
<dbReference type="InterPro" id="IPR020067">
    <property type="entry name" value="Frizzled_dom"/>
</dbReference>
<dbReference type="PANTHER" id="PTHR11309">
    <property type="entry name" value="FRIZZLED"/>
    <property type="match status" value="1"/>
</dbReference>
<evidence type="ECO:0000256" key="10">
    <source>
        <dbReference type="SAM" id="MobiDB-lite"/>
    </source>
</evidence>
<keyword evidence="4 11" id="KW-0812">Transmembrane</keyword>
<dbReference type="Proteomes" id="UP000037510">
    <property type="component" value="Unassembled WGS sequence"/>
</dbReference>
<dbReference type="PROSITE" id="PS50038">
    <property type="entry name" value="FZ"/>
    <property type="match status" value="1"/>
</dbReference>
<dbReference type="SMART" id="SM01330">
    <property type="entry name" value="Frizzled"/>
    <property type="match status" value="1"/>
</dbReference>
<evidence type="ECO:0000313" key="15">
    <source>
        <dbReference type="Proteomes" id="UP000037510"/>
    </source>
</evidence>
<dbReference type="AlphaFoldDB" id="A0A0L7LBB5"/>
<dbReference type="Pfam" id="PF01392">
    <property type="entry name" value="Fz"/>
    <property type="match status" value="1"/>
</dbReference>
<dbReference type="InterPro" id="IPR036790">
    <property type="entry name" value="Frizzled_dom_sf"/>
</dbReference>
<feature type="transmembrane region" description="Helical" evidence="11">
    <location>
        <begin position="425"/>
        <end position="446"/>
    </location>
</feature>
<dbReference type="GO" id="GO:0030425">
    <property type="term" value="C:dendrite"/>
    <property type="evidence" value="ECO:0007669"/>
    <property type="project" value="TreeGrafter"/>
</dbReference>
<keyword evidence="3" id="KW-0217">Developmental protein</keyword>
<evidence type="ECO:0000259" key="13">
    <source>
        <dbReference type="PROSITE" id="PS50261"/>
    </source>
</evidence>
<keyword evidence="8" id="KW-0675">Receptor</keyword>
<dbReference type="STRING" id="104452.A0A0L7LBB5"/>
<sequence>MHYVTKYCHNLYPGVSSLFMLLSGNCLLKNVHLSSRLRSSPGCCLLAEWVESSAPPSVTVIMSAGRWVWWLFAMSMCQASQFGSGADKNSIADMNDNFTERLESINGTPNFRLIKPDKSSQWFPEREIKHDSCVRRASCEPLNRTTCLGSKLPYDKTSVHLTFHETQNKIQAQLEIYRQLINVPTCWAVIQPLLCATFMPKCEEILGQDMVYLPSYEMCKITMEPCSILYNTSYFPSFLKCNSTLFPTKCENTVREMKFNTTGKCLPPLIHTAKSAHYYEGISGCGLPCRDPLYTDDEHSQLHRLIAWGAGICLALNLLTVATFLIDWRSANKYPALVIFYINVCFAVAWLVQFGIGSREDIVCSKDGTRRQGKIQDRIDKKAAYFHLVAWSLPLVLTIATMAFGEVDGSSVTGICFVGYLNHPMRAALLLAPLAVVQVLGGYFLLRGVFSLIAVRVSSKDVISPRASNKIRQTITRCSITAALVAVFICVTFACHIYEFRNYDLWKEEFKRNIIQLVGVLRRRAALGVGAAAAAAVLLRERRAHGLVDAEVTRRARKHELIARAYRRRGEFAARGRLSISLGGSRQDPVGLCIDHTSPIDYPEDAKHESGELSSSWAANLPRFVRRRDALVLPSHAHAHHSLSSTPDRRNSQDSQISISLRHVSVESRRNSLDSQLSVKIAEMKTKVGRRRTKHTKAKRKARASAASARKESTPSIESQISRYWLQAVAANNDPSREEVKFSFD</sequence>
<dbReference type="GO" id="GO:0071679">
    <property type="term" value="P:commissural neuron axon guidance"/>
    <property type="evidence" value="ECO:0007669"/>
    <property type="project" value="TreeGrafter"/>
</dbReference>
<dbReference type="GO" id="GO:0005929">
    <property type="term" value="C:cilium"/>
    <property type="evidence" value="ECO:0007669"/>
    <property type="project" value="TreeGrafter"/>
</dbReference>
<feature type="domain" description="FZ" evidence="12">
    <location>
        <begin position="134"/>
        <end position="253"/>
    </location>
</feature>
<evidence type="ECO:0000256" key="11">
    <source>
        <dbReference type="SAM" id="Phobius"/>
    </source>
</evidence>
<dbReference type="GO" id="GO:0007389">
    <property type="term" value="P:pattern specification process"/>
    <property type="evidence" value="ECO:0007669"/>
    <property type="project" value="TreeGrafter"/>
</dbReference>
<dbReference type="EMBL" id="JTDY01001866">
    <property type="protein sequence ID" value="KOB72690.1"/>
    <property type="molecule type" value="Genomic_DNA"/>
</dbReference>
<name>A0A0L7LBB5_OPEBR</name>
<dbReference type="GO" id="GO:0007224">
    <property type="term" value="P:smoothened signaling pathway"/>
    <property type="evidence" value="ECO:0007669"/>
    <property type="project" value="TreeGrafter"/>
</dbReference>
<gene>
    <name evidence="14" type="ORF">OBRU01_12177</name>
</gene>
<dbReference type="SUPFAM" id="SSF63501">
    <property type="entry name" value="Frizzled cysteine-rich domain"/>
    <property type="match status" value="1"/>
</dbReference>
<accession>A0A0L7LBB5</accession>
<keyword evidence="7" id="KW-1015">Disulfide bond</keyword>
<keyword evidence="15" id="KW-1185">Reference proteome</keyword>
<feature type="transmembrane region" description="Helical" evidence="11">
    <location>
        <begin position="480"/>
        <end position="500"/>
    </location>
</feature>
<comment type="caution">
    <text evidence="9">Lacks conserved residue(s) required for the propagation of feature annotation.</text>
</comment>
<comment type="subcellular location">
    <subcellularLocation>
        <location evidence="1">Membrane</location>
        <topology evidence="1">Multi-pass membrane protein</topology>
    </subcellularLocation>
</comment>
<dbReference type="InterPro" id="IPR017981">
    <property type="entry name" value="GPCR_2-like_7TM"/>
</dbReference>
<evidence type="ECO:0000256" key="3">
    <source>
        <dbReference type="ARBA" id="ARBA00022473"/>
    </source>
</evidence>
<dbReference type="GO" id="GO:0004888">
    <property type="term" value="F:transmembrane signaling receptor activity"/>
    <property type="evidence" value="ECO:0007669"/>
    <property type="project" value="InterPro"/>
</dbReference>
<dbReference type="GO" id="GO:0007417">
    <property type="term" value="P:central nervous system development"/>
    <property type="evidence" value="ECO:0007669"/>
    <property type="project" value="TreeGrafter"/>
</dbReference>
<dbReference type="PROSITE" id="PS50261">
    <property type="entry name" value="G_PROTEIN_RECEP_F2_4"/>
    <property type="match status" value="1"/>
</dbReference>
<evidence type="ECO:0000256" key="6">
    <source>
        <dbReference type="ARBA" id="ARBA00023136"/>
    </source>
</evidence>
<feature type="region of interest" description="Disordered" evidence="10">
    <location>
        <begin position="688"/>
        <end position="716"/>
    </location>
</feature>
<feature type="domain" description="G-protein coupled receptors family 2 profile 2" evidence="13">
    <location>
        <begin position="337"/>
        <end position="456"/>
    </location>
</feature>
<organism evidence="14 15">
    <name type="scientific">Operophtera brumata</name>
    <name type="common">Winter moth</name>
    <name type="synonym">Phalaena brumata</name>
    <dbReference type="NCBI Taxonomy" id="104452"/>
    <lineage>
        <taxon>Eukaryota</taxon>
        <taxon>Metazoa</taxon>
        <taxon>Ecdysozoa</taxon>
        <taxon>Arthropoda</taxon>
        <taxon>Hexapoda</taxon>
        <taxon>Insecta</taxon>
        <taxon>Pterygota</taxon>
        <taxon>Neoptera</taxon>
        <taxon>Endopterygota</taxon>
        <taxon>Lepidoptera</taxon>
        <taxon>Glossata</taxon>
        <taxon>Ditrysia</taxon>
        <taxon>Geometroidea</taxon>
        <taxon>Geometridae</taxon>
        <taxon>Larentiinae</taxon>
        <taxon>Operophtera</taxon>
    </lineage>
</organism>
<feature type="transmembrane region" description="Helical" evidence="11">
    <location>
        <begin position="305"/>
        <end position="326"/>
    </location>
</feature>
<dbReference type="Pfam" id="PF01534">
    <property type="entry name" value="Frizzled"/>
    <property type="match status" value="2"/>
</dbReference>
<evidence type="ECO:0000256" key="9">
    <source>
        <dbReference type="PROSITE-ProRule" id="PRU00090"/>
    </source>
</evidence>
<evidence type="ECO:0000313" key="14">
    <source>
        <dbReference type="EMBL" id="KOB72690.1"/>
    </source>
</evidence>
<dbReference type="GO" id="GO:0005886">
    <property type="term" value="C:plasma membrane"/>
    <property type="evidence" value="ECO:0007669"/>
    <property type="project" value="TreeGrafter"/>
</dbReference>
<evidence type="ECO:0000256" key="2">
    <source>
        <dbReference type="ARBA" id="ARBA00008077"/>
    </source>
</evidence>
<keyword evidence="6 11" id="KW-0472">Membrane</keyword>
<evidence type="ECO:0000256" key="4">
    <source>
        <dbReference type="ARBA" id="ARBA00022692"/>
    </source>
</evidence>
<evidence type="ECO:0000256" key="5">
    <source>
        <dbReference type="ARBA" id="ARBA00022989"/>
    </source>
</evidence>
<feature type="transmembrane region" description="Helical" evidence="11">
    <location>
        <begin position="384"/>
        <end position="405"/>
    </location>
</feature>
<evidence type="ECO:0000256" key="7">
    <source>
        <dbReference type="ARBA" id="ARBA00023157"/>
    </source>
</evidence>
<feature type="compositionally biased region" description="Basic residues" evidence="10">
    <location>
        <begin position="688"/>
        <end position="703"/>
    </location>
</feature>
<proteinExistence type="inferred from homology"/>
<dbReference type="InterPro" id="IPR000539">
    <property type="entry name" value="Frizzled/Smoothened_7TM"/>
</dbReference>
<dbReference type="InterPro" id="IPR015526">
    <property type="entry name" value="Frizzled/SFRP"/>
</dbReference>
<dbReference type="Gene3D" id="1.10.2000.10">
    <property type="entry name" value="Frizzled cysteine-rich domain"/>
    <property type="match status" value="1"/>
</dbReference>
<reference evidence="14 15" key="1">
    <citation type="journal article" date="2015" name="Genome Biol. Evol.">
        <title>The genome of winter moth (Operophtera brumata) provides a genomic perspective on sexual dimorphism and phenology.</title>
        <authorList>
            <person name="Derks M.F."/>
            <person name="Smit S."/>
            <person name="Salis L."/>
            <person name="Schijlen E."/>
            <person name="Bossers A."/>
            <person name="Mateman C."/>
            <person name="Pijl A.S."/>
            <person name="de Ridder D."/>
            <person name="Groenen M.A."/>
            <person name="Visser M.E."/>
            <person name="Megens H.J."/>
        </authorList>
    </citation>
    <scope>NUCLEOTIDE SEQUENCE [LARGE SCALE GENOMIC DNA]</scope>
    <source>
        <strain evidence="14">WM2013NL</strain>
        <tissue evidence="14">Head and thorax</tissue>
    </source>
</reference>
<dbReference type="Gene3D" id="1.20.1070.10">
    <property type="entry name" value="Rhodopsin 7-helix transmembrane proteins"/>
    <property type="match status" value="2"/>
</dbReference>
<keyword evidence="5 11" id="KW-1133">Transmembrane helix</keyword>
<comment type="similarity">
    <text evidence="2">Belongs to the G-protein coupled receptor Fz/Smo family.</text>
</comment>
<dbReference type="PANTHER" id="PTHR11309:SF35">
    <property type="entry name" value="PROTEIN SMOOTHENED"/>
    <property type="match status" value="1"/>
</dbReference>
<protein>
    <submittedName>
        <fullName evidence="14">Smoothened</fullName>
    </submittedName>
</protein>
<dbReference type="GO" id="GO:0005113">
    <property type="term" value="F:patched binding"/>
    <property type="evidence" value="ECO:0007669"/>
    <property type="project" value="TreeGrafter"/>
</dbReference>
<feature type="transmembrane region" description="Helical" evidence="11">
    <location>
        <begin position="338"/>
        <end position="356"/>
    </location>
</feature>